<dbReference type="AlphaFoldDB" id="A0A1I2ALX1"/>
<dbReference type="Proteomes" id="UP000294848">
    <property type="component" value="Unassembled WGS sequence"/>
</dbReference>
<feature type="compositionally biased region" description="Basic and acidic residues" evidence="1">
    <location>
        <begin position="48"/>
        <end position="65"/>
    </location>
</feature>
<dbReference type="OrthoDB" id="1121857at2"/>
<accession>A0A1I2ALX1</accession>
<dbReference type="EMBL" id="SNWI01000004">
    <property type="protein sequence ID" value="TDO02734.1"/>
    <property type="molecule type" value="Genomic_DNA"/>
</dbReference>
<dbReference type="STRING" id="655355.SAMN05216283_101155"/>
<evidence type="ECO:0008006" key="6">
    <source>
        <dbReference type="Google" id="ProtNLM"/>
    </source>
</evidence>
<sequence length="97" mass="11128">MASVRNLKKDIDYLVSLVVVDCFQYISYFDKADKEAATKIVEEIMTKRSELRQRTNHPDGKDNPKLTKSHYRKISEDLLSACDEAYATLGKLVEQEA</sequence>
<evidence type="ECO:0000313" key="5">
    <source>
        <dbReference type="Proteomes" id="UP000294848"/>
    </source>
</evidence>
<protein>
    <recommendedName>
        <fullName evidence="6">HEPN domain-containing protein</fullName>
    </recommendedName>
</protein>
<feature type="region of interest" description="Disordered" evidence="1">
    <location>
        <begin position="48"/>
        <end position="67"/>
    </location>
</feature>
<name>A0A1I2ALX1_9BACT</name>
<reference evidence="2 4" key="1">
    <citation type="submission" date="2016-10" db="EMBL/GenBank/DDBJ databases">
        <authorList>
            <person name="de Groot N.N."/>
        </authorList>
    </citation>
    <scope>NUCLEOTIDE SEQUENCE [LARGE SCALE GENOMIC DNA]</scope>
    <source>
        <strain evidence="2 4">CGMCC 1.9156</strain>
    </source>
</reference>
<organism evidence="2 4">
    <name type="scientific">Sunxiuqinia elliptica</name>
    <dbReference type="NCBI Taxonomy" id="655355"/>
    <lineage>
        <taxon>Bacteria</taxon>
        <taxon>Pseudomonadati</taxon>
        <taxon>Bacteroidota</taxon>
        <taxon>Bacteroidia</taxon>
        <taxon>Marinilabiliales</taxon>
        <taxon>Prolixibacteraceae</taxon>
        <taxon>Sunxiuqinia</taxon>
    </lineage>
</organism>
<evidence type="ECO:0000313" key="3">
    <source>
        <dbReference type="EMBL" id="TDO02734.1"/>
    </source>
</evidence>
<dbReference type="RefSeq" id="WP_093917911.1">
    <property type="nucleotide sequence ID" value="NZ_FONW01000001.1"/>
</dbReference>
<evidence type="ECO:0000313" key="2">
    <source>
        <dbReference type="EMBL" id="SFE44558.1"/>
    </source>
</evidence>
<dbReference type="Proteomes" id="UP000198964">
    <property type="component" value="Unassembled WGS sequence"/>
</dbReference>
<evidence type="ECO:0000256" key="1">
    <source>
        <dbReference type="SAM" id="MobiDB-lite"/>
    </source>
</evidence>
<gene>
    <name evidence="3" type="ORF">DET52_104200</name>
    <name evidence="2" type="ORF">SAMN05216283_101155</name>
</gene>
<keyword evidence="4" id="KW-1185">Reference proteome</keyword>
<proteinExistence type="predicted"/>
<evidence type="ECO:0000313" key="4">
    <source>
        <dbReference type="Proteomes" id="UP000198964"/>
    </source>
</evidence>
<reference evidence="3 5" key="2">
    <citation type="submission" date="2019-03" db="EMBL/GenBank/DDBJ databases">
        <title>Freshwater and sediment microbial communities from various areas in North America, analyzing microbe dynamics in response to fracking.</title>
        <authorList>
            <person name="Lamendella R."/>
        </authorList>
    </citation>
    <scope>NUCLEOTIDE SEQUENCE [LARGE SCALE GENOMIC DNA]</scope>
    <source>
        <strain evidence="3 5">114D</strain>
    </source>
</reference>
<dbReference type="EMBL" id="FONW01000001">
    <property type="protein sequence ID" value="SFE44558.1"/>
    <property type="molecule type" value="Genomic_DNA"/>
</dbReference>